<dbReference type="GO" id="GO:0046685">
    <property type="term" value="P:response to arsenic-containing substance"/>
    <property type="evidence" value="ECO:0007669"/>
    <property type="project" value="UniProtKB-KW"/>
</dbReference>
<name>A0A4R7ZFN5_9FIRM</name>
<dbReference type="SMART" id="SM00226">
    <property type="entry name" value="LMWPc"/>
    <property type="match status" value="1"/>
</dbReference>
<dbReference type="Gene3D" id="3.40.50.2300">
    <property type="match status" value="1"/>
</dbReference>
<evidence type="ECO:0000256" key="1">
    <source>
        <dbReference type="ARBA" id="ARBA00022849"/>
    </source>
</evidence>
<evidence type="ECO:0000259" key="2">
    <source>
        <dbReference type="SMART" id="SM00226"/>
    </source>
</evidence>
<feature type="domain" description="Phosphotyrosine protein phosphatase I" evidence="2">
    <location>
        <begin position="11"/>
        <end position="136"/>
    </location>
</feature>
<sequence>MHKYNMKHQRKRVAFLCVHNSCRSQMAEALARKLASDVMEVYSAGTMVKANINPDAVQIIKELYTIDMESTQHPKLLQDIPTVDIIITMGCNVECPNIPGVYTEDWGLDDPSGKAMSEFAATAKQIEQKVLDLKARIQQDKIPLQNL</sequence>
<dbReference type="Pfam" id="PF01451">
    <property type="entry name" value="LMWPc"/>
    <property type="match status" value="1"/>
</dbReference>
<dbReference type="Proteomes" id="UP000294743">
    <property type="component" value="Unassembled WGS sequence"/>
</dbReference>
<dbReference type="SUPFAM" id="SSF52788">
    <property type="entry name" value="Phosphotyrosine protein phosphatases I"/>
    <property type="match status" value="1"/>
</dbReference>
<dbReference type="PANTHER" id="PTHR43428">
    <property type="entry name" value="ARSENATE REDUCTASE"/>
    <property type="match status" value="1"/>
</dbReference>
<comment type="caution">
    <text evidence="3">The sequence shown here is derived from an EMBL/GenBank/DDBJ whole genome shotgun (WGS) entry which is preliminary data.</text>
</comment>
<protein>
    <submittedName>
        <fullName evidence="3">Arsenate reductase</fullName>
    </submittedName>
</protein>
<dbReference type="InterPro" id="IPR023485">
    <property type="entry name" value="Ptyr_pPase"/>
</dbReference>
<gene>
    <name evidence="3" type="ORF">EDD63_12320</name>
</gene>
<organism evidence="3 4">
    <name type="scientific">Breznakia blatticola</name>
    <dbReference type="NCBI Taxonomy" id="1754012"/>
    <lineage>
        <taxon>Bacteria</taxon>
        <taxon>Bacillati</taxon>
        <taxon>Bacillota</taxon>
        <taxon>Erysipelotrichia</taxon>
        <taxon>Erysipelotrichales</taxon>
        <taxon>Erysipelotrichaceae</taxon>
        <taxon>Breznakia</taxon>
    </lineage>
</organism>
<dbReference type="CDD" id="cd16345">
    <property type="entry name" value="LMWP_ArsC"/>
    <property type="match status" value="1"/>
</dbReference>
<dbReference type="AlphaFoldDB" id="A0A4R7ZFN5"/>
<keyword evidence="1" id="KW-0059">Arsenical resistance</keyword>
<keyword evidence="4" id="KW-1185">Reference proteome</keyword>
<dbReference type="InterPro" id="IPR036196">
    <property type="entry name" value="Ptyr_pPase_sf"/>
</dbReference>
<accession>A0A4R7ZFN5</accession>
<reference evidence="3 4" key="1">
    <citation type="submission" date="2019-03" db="EMBL/GenBank/DDBJ databases">
        <title>Genomic Encyclopedia of Type Strains, Phase IV (KMG-IV): sequencing the most valuable type-strain genomes for metagenomic binning, comparative biology and taxonomic classification.</title>
        <authorList>
            <person name="Goeker M."/>
        </authorList>
    </citation>
    <scope>NUCLEOTIDE SEQUENCE [LARGE SCALE GENOMIC DNA]</scope>
    <source>
        <strain evidence="3 4">DSM 28867</strain>
    </source>
</reference>
<proteinExistence type="predicted"/>
<evidence type="ECO:0000313" key="3">
    <source>
        <dbReference type="EMBL" id="TDW16463.1"/>
    </source>
</evidence>
<dbReference type="EMBL" id="SODD01000023">
    <property type="protein sequence ID" value="TDW16463.1"/>
    <property type="molecule type" value="Genomic_DNA"/>
</dbReference>
<evidence type="ECO:0000313" key="4">
    <source>
        <dbReference type="Proteomes" id="UP000294743"/>
    </source>
</evidence>
<dbReference type="PANTHER" id="PTHR43428:SF1">
    <property type="entry name" value="ARSENATE REDUCTASE"/>
    <property type="match status" value="1"/>
</dbReference>